<evidence type="ECO:0000313" key="1">
    <source>
        <dbReference type="EMBL" id="ACO68189.1"/>
    </source>
</evidence>
<dbReference type="EMBL" id="CP001335">
    <property type="protein sequence ID" value="ACO68189.1"/>
    <property type="molecule type" value="Genomic_DNA"/>
</dbReference>
<dbReference type="Proteomes" id="UP000002009">
    <property type="component" value="Chromosome 17"/>
</dbReference>
<protein>
    <submittedName>
        <fullName evidence="1">Uncharacterized protein</fullName>
    </submittedName>
</protein>
<dbReference type="RefSeq" id="XP_002506931.1">
    <property type="nucleotide sequence ID" value="XM_002506885.1"/>
</dbReference>
<evidence type="ECO:0000313" key="2">
    <source>
        <dbReference type="Proteomes" id="UP000002009"/>
    </source>
</evidence>
<keyword evidence="2" id="KW-1185">Reference proteome</keyword>
<gene>
    <name evidence="1" type="ORF">MICPUN_109663</name>
</gene>
<reference evidence="1 2" key="1">
    <citation type="journal article" date="2009" name="Science">
        <title>Green evolution and dynamic adaptations revealed by genomes of the marine picoeukaryotes Micromonas.</title>
        <authorList>
            <person name="Worden A.Z."/>
            <person name="Lee J.H."/>
            <person name="Mock T."/>
            <person name="Rouze P."/>
            <person name="Simmons M.P."/>
            <person name="Aerts A.L."/>
            <person name="Allen A.E."/>
            <person name="Cuvelier M.L."/>
            <person name="Derelle E."/>
            <person name="Everett M.V."/>
            <person name="Foulon E."/>
            <person name="Grimwood J."/>
            <person name="Gundlach H."/>
            <person name="Henrissat B."/>
            <person name="Napoli C."/>
            <person name="McDonald S.M."/>
            <person name="Parker M.S."/>
            <person name="Rombauts S."/>
            <person name="Salamov A."/>
            <person name="Von Dassow P."/>
            <person name="Badger J.H."/>
            <person name="Coutinho P.M."/>
            <person name="Demir E."/>
            <person name="Dubchak I."/>
            <person name="Gentemann C."/>
            <person name="Eikrem W."/>
            <person name="Gready J.E."/>
            <person name="John U."/>
            <person name="Lanier W."/>
            <person name="Lindquist E.A."/>
            <person name="Lucas S."/>
            <person name="Mayer K.F."/>
            <person name="Moreau H."/>
            <person name="Not F."/>
            <person name="Otillar R."/>
            <person name="Panaud O."/>
            <person name="Pangilinan J."/>
            <person name="Paulsen I."/>
            <person name="Piegu B."/>
            <person name="Poliakov A."/>
            <person name="Robbens S."/>
            <person name="Schmutz J."/>
            <person name="Toulza E."/>
            <person name="Wyss T."/>
            <person name="Zelensky A."/>
            <person name="Zhou K."/>
            <person name="Armbrust E.V."/>
            <person name="Bhattacharya D."/>
            <person name="Goodenough U.W."/>
            <person name="Van de Peer Y."/>
            <person name="Grigoriev I.V."/>
        </authorList>
    </citation>
    <scope>NUCLEOTIDE SEQUENCE [LARGE SCALE GENOMIC DNA]</scope>
    <source>
        <strain evidence="2">RCC299 / NOUM17</strain>
    </source>
</reference>
<organism evidence="1 2">
    <name type="scientific">Micromonas commoda (strain RCC299 / NOUM17 / CCMP2709)</name>
    <name type="common">Picoplanktonic green alga</name>
    <dbReference type="NCBI Taxonomy" id="296587"/>
    <lineage>
        <taxon>Eukaryota</taxon>
        <taxon>Viridiplantae</taxon>
        <taxon>Chlorophyta</taxon>
        <taxon>Mamiellophyceae</taxon>
        <taxon>Mamiellales</taxon>
        <taxon>Mamiellaceae</taxon>
        <taxon>Micromonas</taxon>
    </lineage>
</organism>
<dbReference type="KEGG" id="mis:MICPUN_109663"/>
<dbReference type="InParanoid" id="C1EJI4"/>
<dbReference type="OrthoDB" id="1681765at2759"/>
<dbReference type="GeneID" id="8249865"/>
<dbReference type="Pfam" id="PF04827">
    <property type="entry name" value="Plant_tran"/>
    <property type="match status" value="1"/>
</dbReference>
<sequence>MATNVGRIQEIKRSLDNDEMLYREHQASVRKVVECTFGILKKRFRMLRLPFLVRDGIDTEKIFKTRIILIYTRYSSRSVWTRSET</sequence>
<dbReference type="InterPro" id="IPR006912">
    <property type="entry name" value="Harbinger_derived_prot"/>
</dbReference>
<name>C1EJI4_MICCC</name>
<dbReference type="AlphaFoldDB" id="C1EJI4"/>
<proteinExistence type="predicted"/>
<accession>C1EJI4</accession>